<feature type="compositionally biased region" description="Basic residues" evidence="1">
    <location>
        <begin position="159"/>
        <end position="172"/>
    </location>
</feature>
<dbReference type="PANTHER" id="PTHR31426:SF2">
    <property type="entry name" value="OS01G0958400 PROTEIN"/>
    <property type="match status" value="1"/>
</dbReference>
<evidence type="ECO:0000313" key="2">
    <source>
        <dbReference type="Proteomes" id="UP000515121"/>
    </source>
</evidence>
<protein>
    <submittedName>
        <fullName evidence="3">Uncharacterized protein LOC111307750</fullName>
    </submittedName>
</protein>
<dbReference type="PANTHER" id="PTHR31426">
    <property type="entry name" value="GROUP II INTRON SPLICING FACTOR CRS1-LIKE"/>
    <property type="match status" value="1"/>
</dbReference>
<feature type="region of interest" description="Disordered" evidence="1">
    <location>
        <begin position="116"/>
        <end position="173"/>
    </location>
</feature>
<name>A0A6P6A9W5_DURZI</name>
<feature type="compositionally biased region" description="Basic and acidic residues" evidence="1">
    <location>
        <begin position="146"/>
        <end position="157"/>
    </location>
</feature>
<feature type="compositionally biased region" description="Basic residues" evidence="1">
    <location>
        <begin position="131"/>
        <end position="145"/>
    </location>
</feature>
<organism evidence="2 3">
    <name type="scientific">Durio zibethinus</name>
    <name type="common">Durian</name>
    <dbReference type="NCBI Taxonomy" id="66656"/>
    <lineage>
        <taxon>Eukaryota</taxon>
        <taxon>Viridiplantae</taxon>
        <taxon>Streptophyta</taxon>
        <taxon>Embryophyta</taxon>
        <taxon>Tracheophyta</taxon>
        <taxon>Spermatophyta</taxon>
        <taxon>Magnoliopsida</taxon>
        <taxon>eudicotyledons</taxon>
        <taxon>Gunneridae</taxon>
        <taxon>Pentapetalae</taxon>
        <taxon>rosids</taxon>
        <taxon>malvids</taxon>
        <taxon>Malvales</taxon>
        <taxon>Malvaceae</taxon>
        <taxon>Helicteroideae</taxon>
        <taxon>Durio</taxon>
    </lineage>
</organism>
<accession>A0A6P6A9W5</accession>
<dbReference type="GeneID" id="111307750"/>
<dbReference type="InterPro" id="IPR040286">
    <property type="entry name" value="At3g25440-like"/>
</dbReference>
<dbReference type="AlphaFoldDB" id="A0A6P6A9W5"/>
<proteinExistence type="predicted"/>
<dbReference type="Proteomes" id="UP000515121">
    <property type="component" value="Unplaced"/>
</dbReference>
<sequence>MCLFGAEDSVSLQNPTRSITSPRNYRCLPLSLSLYYSSDAIVVIAKAVFCSLRRASRLCNTILHLSSSLRPIFLHEVAIFCPLKLIVPPNPRTLTWILRHLSNGTVNMVISEGKPKFETHQAGPPKNEKWKTKKMFKLQKKREKEKRKSANKRDPRHFGLARKKKKKKKKKFANAEERIKYKLEKFKAKIKEALLLE</sequence>
<keyword evidence="2" id="KW-1185">Reference proteome</keyword>
<gene>
    <name evidence="3" type="primary">LOC111307750</name>
</gene>
<evidence type="ECO:0000256" key="1">
    <source>
        <dbReference type="SAM" id="MobiDB-lite"/>
    </source>
</evidence>
<dbReference type="KEGG" id="dzi:111307750"/>
<reference evidence="3" key="1">
    <citation type="submission" date="2025-08" db="UniProtKB">
        <authorList>
            <consortium name="RefSeq"/>
        </authorList>
    </citation>
    <scope>IDENTIFICATION</scope>
    <source>
        <tissue evidence="3">Fruit stalk</tissue>
    </source>
</reference>
<evidence type="ECO:0000313" key="3">
    <source>
        <dbReference type="RefSeq" id="XP_022761650.1"/>
    </source>
</evidence>
<dbReference type="RefSeq" id="XP_022761650.1">
    <property type="nucleotide sequence ID" value="XM_022905915.1"/>
</dbReference>
<dbReference type="OrthoDB" id="10591054at2759"/>